<proteinExistence type="predicted"/>
<accession>A0A6H5IFP8</accession>
<keyword evidence="2" id="KW-1185">Reference proteome</keyword>
<dbReference type="EMBL" id="CADCXV010000715">
    <property type="protein sequence ID" value="CAB0033571.1"/>
    <property type="molecule type" value="Genomic_DNA"/>
</dbReference>
<sequence>MSCLQLIARCGQSSTVNRASRQSLAHLTSILYYTIAQTSAAHGLAARKLRSRKLASFVKEHEEHQLTSRVEDQIYETERIYARLGDMRARVDVLLLSRRSCYTRGSNECLIESGERIGSVYNIHLGNVPGRIYVRATPRKAAAAAIAIRLVRTDFESRSNISTSRVATAMVAAAIKQLSFSLWRPIV</sequence>
<reference evidence="1 2" key="1">
    <citation type="submission" date="2020-02" db="EMBL/GenBank/DDBJ databases">
        <authorList>
            <person name="Ferguson B K."/>
        </authorList>
    </citation>
    <scope>NUCLEOTIDE SEQUENCE [LARGE SCALE GENOMIC DNA]</scope>
</reference>
<dbReference type="Proteomes" id="UP000479190">
    <property type="component" value="Unassembled WGS sequence"/>
</dbReference>
<name>A0A6H5IFP8_9HYME</name>
<organism evidence="1 2">
    <name type="scientific">Trichogramma brassicae</name>
    <dbReference type="NCBI Taxonomy" id="86971"/>
    <lineage>
        <taxon>Eukaryota</taxon>
        <taxon>Metazoa</taxon>
        <taxon>Ecdysozoa</taxon>
        <taxon>Arthropoda</taxon>
        <taxon>Hexapoda</taxon>
        <taxon>Insecta</taxon>
        <taxon>Pterygota</taxon>
        <taxon>Neoptera</taxon>
        <taxon>Endopterygota</taxon>
        <taxon>Hymenoptera</taxon>
        <taxon>Apocrita</taxon>
        <taxon>Proctotrupomorpha</taxon>
        <taxon>Chalcidoidea</taxon>
        <taxon>Trichogrammatidae</taxon>
        <taxon>Trichogramma</taxon>
    </lineage>
</organism>
<protein>
    <submittedName>
        <fullName evidence="1">Uncharacterized protein</fullName>
    </submittedName>
</protein>
<dbReference type="AlphaFoldDB" id="A0A6H5IFP8"/>
<evidence type="ECO:0000313" key="1">
    <source>
        <dbReference type="EMBL" id="CAB0033571.1"/>
    </source>
</evidence>
<evidence type="ECO:0000313" key="2">
    <source>
        <dbReference type="Proteomes" id="UP000479190"/>
    </source>
</evidence>
<gene>
    <name evidence="1" type="ORF">TBRA_LOCUS5469</name>
</gene>